<sequence length="74" mass="8561">MKTSHAGEDKERLDHYRFSLRFSVKFNQFSQISVPLFAAEQSQNWDFLPSAKSSSKVCTSHFTTPFFTVLIILE</sequence>
<dbReference type="Proteomes" id="UP000237347">
    <property type="component" value="Unassembled WGS sequence"/>
</dbReference>
<evidence type="ECO:0000313" key="2">
    <source>
        <dbReference type="Proteomes" id="UP000237347"/>
    </source>
</evidence>
<comment type="caution">
    <text evidence="1">The sequence shown here is derived from an EMBL/GenBank/DDBJ whole genome shotgun (WGS) entry which is preliminary data.</text>
</comment>
<evidence type="ECO:0000313" key="1">
    <source>
        <dbReference type="EMBL" id="KAK7845270.1"/>
    </source>
</evidence>
<gene>
    <name evidence="1" type="ORF">CFP56_009680</name>
</gene>
<dbReference type="AlphaFoldDB" id="A0AAW0L0N1"/>
<organism evidence="1 2">
    <name type="scientific">Quercus suber</name>
    <name type="common">Cork oak</name>
    <dbReference type="NCBI Taxonomy" id="58331"/>
    <lineage>
        <taxon>Eukaryota</taxon>
        <taxon>Viridiplantae</taxon>
        <taxon>Streptophyta</taxon>
        <taxon>Embryophyta</taxon>
        <taxon>Tracheophyta</taxon>
        <taxon>Spermatophyta</taxon>
        <taxon>Magnoliopsida</taxon>
        <taxon>eudicotyledons</taxon>
        <taxon>Gunneridae</taxon>
        <taxon>Pentapetalae</taxon>
        <taxon>rosids</taxon>
        <taxon>fabids</taxon>
        <taxon>Fagales</taxon>
        <taxon>Fagaceae</taxon>
        <taxon>Quercus</taxon>
    </lineage>
</organism>
<dbReference type="EMBL" id="PKMF04000172">
    <property type="protein sequence ID" value="KAK7845270.1"/>
    <property type="molecule type" value="Genomic_DNA"/>
</dbReference>
<protein>
    <submittedName>
        <fullName evidence="1">Uncharacterized protein</fullName>
    </submittedName>
</protein>
<name>A0AAW0L0N1_QUESU</name>
<keyword evidence="2" id="KW-1185">Reference proteome</keyword>
<proteinExistence type="predicted"/>
<accession>A0AAW0L0N1</accession>
<reference evidence="1 2" key="1">
    <citation type="journal article" date="2018" name="Sci. Data">
        <title>The draft genome sequence of cork oak.</title>
        <authorList>
            <person name="Ramos A.M."/>
            <person name="Usie A."/>
            <person name="Barbosa P."/>
            <person name="Barros P.M."/>
            <person name="Capote T."/>
            <person name="Chaves I."/>
            <person name="Simoes F."/>
            <person name="Abreu I."/>
            <person name="Carrasquinho I."/>
            <person name="Faro C."/>
            <person name="Guimaraes J.B."/>
            <person name="Mendonca D."/>
            <person name="Nobrega F."/>
            <person name="Rodrigues L."/>
            <person name="Saibo N.J.M."/>
            <person name="Varela M.C."/>
            <person name="Egas C."/>
            <person name="Matos J."/>
            <person name="Miguel C.M."/>
            <person name="Oliveira M.M."/>
            <person name="Ricardo C.P."/>
            <person name="Goncalves S."/>
        </authorList>
    </citation>
    <scope>NUCLEOTIDE SEQUENCE [LARGE SCALE GENOMIC DNA]</scope>
    <source>
        <strain evidence="2">cv. HL8</strain>
    </source>
</reference>